<dbReference type="Gene3D" id="3.40.50.1010">
    <property type="entry name" value="5'-nuclease"/>
    <property type="match status" value="1"/>
</dbReference>
<dbReference type="InterPro" id="IPR002716">
    <property type="entry name" value="PIN_dom"/>
</dbReference>
<dbReference type="Pfam" id="PF01850">
    <property type="entry name" value="PIN"/>
    <property type="match status" value="1"/>
</dbReference>
<dbReference type="InterPro" id="IPR039018">
    <property type="entry name" value="VapC20-like"/>
</dbReference>
<proteinExistence type="predicted"/>
<dbReference type="GO" id="GO:0004521">
    <property type="term" value="F:RNA endonuclease activity"/>
    <property type="evidence" value="ECO:0007669"/>
    <property type="project" value="InterPro"/>
</dbReference>
<feature type="domain" description="PIN" evidence="1">
    <location>
        <begin position="10"/>
        <end position="138"/>
    </location>
</feature>
<name>A0A1H8QS61_9EURY</name>
<organism evidence="2 3">
    <name type="scientific">Halorientalis persicus</name>
    <dbReference type="NCBI Taxonomy" id="1367881"/>
    <lineage>
        <taxon>Archaea</taxon>
        <taxon>Methanobacteriati</taxon>
        <taxon>Methanobacteriota</taxon>
        <taxon>Stenosarchaea group</taxon>
        <taxon>Halobacteria</taxon>
        <taxon>Halobacteriales</taxon>
        <taxon>Haloarculaceae</taxon>
        <taxon>Halorientalis</taxon>
    </lineage>
</organism>
<dbReference type="PANTHER" id="PTHR42188:SF1">
    <property type="entry name" value="23S RRNA-SPECIFIC ENDONUCLEASE VAPC20"/>
    <property type="match status" value="1"/>
</dbReference>
<dbReference type="AlphaFoldDB" id="A0A1H8QS61"/>
<dbReference type="GO" id="GO:0016075">
    <property type="term" value="P:rRNA catabolic process"/>
    <property type="evidence" value="ECO:0007669"/>
    <property type="project" value="TreeGrafter"/>
</dbReference>
<dbReference type="OrthoDB" id="198094at2157"/>
<dbReference type="SUPFAM" id="SSF88723">
    <property type="entry name" value="PIN domain-like"/>
    <property type="match status" value="1"/>
</dbReference>
<evidence type="ECO:0000313" key="2">
    <source>
        <dbReference type="EMBL" id="SEO56663.1"/>
    </source>
</evidence>
<accession>A0A1H8QS61</accession>
<dbReference type="InterPro" id="IPR029060">
    <property type="entry name" value="PIN-like_dom_sf"/>
</dbReference>
<keyword evidence="3" id="KW-1185">Reference proteome</keyword>
<dbReference type="EMBL" id="FOCX01000014">
    <property type="protein sequence ID" value="SEO56663.1"/>
    <property type="molecule type" value="Genomic_DNA"/>
</dbReference>
<dbReference type="Proteomes" id="UP000198775">
    <property type="component" value="Unassembled WGS sequence"/>
</dbReference>
<reference evidence="3" key="1">
    <citation type="submission" date="2016-10" db="EMBL/GenBank/DDBJ databases">
        <authorList>
            <person name="Varghese N."/>
            <person name="Submissions S."/>
        </authorList>
    </citation>
    <scope>NUCLEOTIDE SEQUENCE [LARGE SCALE GENOMIC DNA]</scope>
    <source>
        <strain evidence="3">IBRC-M 10043</strain>
    </source>
</reference>
<evidence type="ECO:0000259" key="1">
    <source>
        <dbReference type="Pfam" id="PF01850"/>
    </source>
</evidence>
<dbReference type="PANTHER" id="PTHR42188">
    <property type="entry name" value="23S RRNA-SPECIFIC ENDONUCLEASE VAPC20"/>
    <property type="match status" value="1"/>
</dbReference>
<evidence type="ECO:0000313" key="3">
    <source>
        <dbReference type="Proteomes" id="UP000198775"/>
    </source>
</evidence>
<protein>
    <submittedName>
        <fullName evidence="2">Predicted nucleic acid-binding protein, contains PIN domain</fullName>
    </submittedName>
</protein>
<gene>
    <name evidence="2" type="ORF">SAMN05216388_101482</name>
</gene>
<sequence length="152" mass="16611">MSGPGATPLFVDTGALYARFDTDDQHHDDAVYVFENIVAGDLVYRPLYVSTFVLSELATLVLHNSGPEQVPAVLNSVYDSSLFTVVHPDESTLEAARKATDRYADQEITLVDHLTGVLAENRSVERIFGFDSDFRTLGFALVPADTGDLVES</sequence>
<dbReference type="RefSeq" id="WP_092661570.1">
    <property type="nucleotide sequence ID" value="NZ_FOCX01000014.1"/>
</dbReference>